<keyword evidence="5" id="KW-0833">Ubl conjugation pathway</keyword>
<evidence type="ECO:0000256" key="5">
    <source>
        <dbReference type="ARBA" id="ARBA00022786"/>
    </source>
</evidence>
<organism evidence="9 10">
    <name type="scientific">Kalanchoe fedtschenkoi</name>
    <name type="common">Lavender scallops</name>
    <name type="synonym">South American air plant</name>
    <dbReference type="NCBI Taxonomy" id="63787"/>
    <lineage>
        <taxon>Eukaryota</taxon>
        <taxon>Viridiplantae</taxon>
        <taxon>Streptophyta</taxon>
        <taxon>Embryophyta</taxon>
        <taxon>Tracheophyta</taxon>
        <taxon>Spermatophyta</taxon>
        <taxon>Magnoliopsida</taxon>
        <taxon>eudicotyledons</taxon>
        <taxon>Gunneridae</taxon>
        <taxon>Pentapetalae</taxon>
        <taxon>Saxifragales</taxon>
        <taxon>Crassulaceae</taxon>
        <taxon>Kalanchoe</taxon>
    </lineage>
</organism>
<feature type="domain" description="USP" evidence="8">
    <location>
        <begin position="1"/>
        <end position="243"/>
    </location>
</feature>
<dbReference type="OMA" id="TIVSSMW"/>
<proteinExistence type="inferred from homology"/>
<evidence type="ECO:0000256" key="3">
    <source>
        <dbReference type="ARBA" id="ARBA00012759"/>
    </source>
</evidence>
<dbReference type="GO" id="GO:0006508">
    <property type="term" value="P:proteolysis"/>
    <property type="evidence" value="ECO:0007669"/>
    <property type="project" value="UniProtKB-KW"/>
</dbReference>
<evidence type="ECO:0000313" key="9">
    <source>
        <dbReference type="EnsemblPlants" id="Kaladp0071s0434.1.v1.1"/>
    </source>
</evidence>
<dbReference type="GO" id="GO:0016579">
    <property type="term" value="P:protein deubiquitination"/>
    <property type="evidence" value="ECO:0007669"/>
    <property type="project" value="InterPro"/>
</dbReference>
<keyword evidence="4" id="KW-0645">Protease</keyword>
<dbReference type="InterPro" id="IPR050164">
    <property type="entry name" value="Peptidase_C19"/>
</dbReference>
<dbReference type="EC" id="3.4.19.12" evidence="3"/>
<sequence length="246" mass="27899">MGTSIFYGCSLENCLKQYIAAEEVEVYKCDRCWHIAALKYISATNGKEPNIDKIRYCSGQENCDCRFLPGLEVIPVPVSRAFKLLNIARTPEILCIQLLRATTNLFGDLIKLEELFFLFSADEHTNQEVMDKHTTEITACRDSRAESEIEQHRNEALAEVLQQAPRAPPIYRLVSVVEHMGKTGGGHYTVYRRMRSQVDEEETDSGNMASSDQWVLISDSDVHQVLESDVLAAQASILFYERVTVR</sequence>
<evidence type="ECO:0000313" key="10">
    <source>
        <dbReference type="Proteomes" id="UP000594263"/>
    </source>
</evidence>
<evidence type="ECO:0000256" key="2">
    <source>
        <dbReference type="ARBA" id="ARBA00009085"/>
    </source>
</evidence>
<dbReference type="GO" id="GO:0004843">
    <property type="term" value="F:cysteine-type deubiquitinase activity"/>
    <property type="evidence" value="ECO:0007669"/>
    <property type="project" value="UniProtKB-EC"/>
</dbReference>
<keyword evidence="10" id="KW-1185">Reference proteome</keyword>
<dbReference type="EnsemblPlants" id="Kaladp0071s0434.1.v1.1">
    <property type="protein sequence ID" value="Kaladp0071s0434.1.v1.1"/>
    <property type="gene ID" value="Kaladp0071s0434.v1.1"/>
</dbReference>
<protein>
    <recommendedName>
        <fullName evidence="3">ubiquitinyl hydrolase 1</fullName>
        <ecNumber evidence="3">3.4.19.12</ecNumber>
    </recommendedName>
</protein>
<evidence type="ECO:0000256" key="4">
    <source>
        <dbReference type="ARBA" id="ARBA00022670"/>
    </source>
</evidence>
<evidence type="ECO:0000256" key="6">
    <source>
        <dbReference type="ARBA" id="ARBA00022801"/>
    </source>
</evidence>
<evidence type="ECO:0000259" key="8">
    <source>
        <dbReference type="PROSITE" id="PS50235"/>
    </source>
</evidence>
<dbReference type="Gramene" id="Kaladp0071s0434.1.v1.1">
    <property type="protein sequence ID" value="Kaladp0071s0434.1.v1.1"/>
    <property type="gene ID" value="Kaladp0071s0434.v1.1"/>
</dbReference>
<dbReference type="GO" id="GO:0005634">
    <property type="term" value="C:nucleus"/>
    <property type="evidence" value="ECO:0007669"/>
    <property type="project" value="TreeGrafter"/>
</dbReference>
<dbReference type="GO" id="GO:0005829">
    <property type="term" value="C:cytosol"/>
    <property type="evidence" value="ECO:0007669"/>
    <property type="project" value="TreeGrafter"/>
</dbReference>
<dbReference type="PANTHER" id="PTHR24006:SF888">
    <property type="entry name" value="UBIQUITIN CARBOXYL-TERMINAL HYDROLASE 30"/>
    <property type="match status" value="1"/>
</dbReference>
<dbReference type="InterPro" id="IPR038765">
    <property type="entry name" value="Papain-like_cys_pep_sf"/>
</dbReference>
<keyword evidence="6" id="KW-0378">Hydrolase</keyword>
<dbReference type="PROSITE" id="PS00973">
    <property type="entry name" value="USP_2"/>
    <property type="match status" value="1"/>
</dbReference>
<evidence type="ECO:0000256" key="1">
    <source>
        <dbReference type="ARBA" id="ARBA00000707"/>
    </source>
</evidence>
<dbReference type="PROSITE" id="PS50235">
    <property type="entry name" value="USP_3"/>
    <property type="match status" value="1"/>
</dbReference>
<reference evidence="9" key="1">
    <citation type="submission" date="2021-01" db="UniProtKB">
        <authorList>
            <consortium name="EnsemblPlants"/>
        </authorList>
    </citation>
    <scope>IDENTIFICATION</scope>
</reference>
<dbReference type="AlphaFoldDB" id="A0A7N0UMC9"/>
<dbReference type="PANTHER" id="PTHR24006">
    <property type="entry name" value="UBIQUITIN CARBOXYL-TERMINAL HYDROLASE"/>
    <property type="match status" value="1"/>
</dbReference>
<name>A0A7N0UMC9_KALFE</name>
<dbReference type="InterPro" id="IPR001394">
    <property type="entry name" value="Peptidase_C19_UCH"/>
</dbReference>
<evidence type="ECO:0000256" key="7">
    <source>
        <dbReference type="ARBA" id="ARBA00022807"/>
    </source>
</evidence>
<dbReference type="Gene3D" id="3.90.70.10">
    <property type="entry name" value="Cysteine proteinases"/>
    <property type="match status" value="1"/>
</dbReference>
<dbReference type="Pfam" id="PF00443">
    <property type="entry name" value="UCH"/>
    <property type="match status" value="1"/>
</dbReference>
<dbReference type="InterPro" id="IPR028889">
    <property type="entry name" value="USP"/>
</dbReference>
<accession>A0A7N0UMC9</accession>
<comment type="similarity">
    <text evidence="2">Belongs to the peptidase C19 family.</text>
</comment>
<dbReference type="SUPFAM" id="SSF54001">
    <property type="entry name" value="Cysteine proteinases"/>
    <property type="match status" value="1"/>
</dbReference>
<comment type="catalytic activity">
    <reaction evidence="1">
        <text>Thiol-dependent hydrolysis of ester, thioester, amide, peptide and isopeptide bonds formed by the C-terminal Gly of ubiquitin (a 76-residue protein attached to proteins as an intracellular targeting signal).</text>
        <dbReference type="EC" id="3.4.19.12"/>
    </reaction>
</comment>
<dbReference type="InterPro" id="IPR018200">
    <property type="entry name" value="USP_CS"/>
</dbReference>
<keyword evidence="7" id="KW-0788">Thiol protease</keyword>
<dbReference type="Proteomes" id="UP000594263">
    <property type="component" value="Unplaced"/>
</dbReference>